<dbReference type="Gene3D" id="3.40.390.10">
    <property type="entry name" value="Collagenase (Catalytic Domain)"/>
    <property type="match status" value="1"/>
</dbReference>
<proteinExistence type="predicted"/>
<accession>A0A0A2GQE1</accession>
<feature type="chain" id="PRO_5001987807" description="Membrane metalloprotease" evidence="1">
    <location>
        <begin position="23"/>
        <end position="257"/>
    </location>
</feature>
<dbReference type="SUPFAM" id="SSF55486">
    <property type="entry name" value="Metalloproteases ('zincins'), catalytic domain"/>
    <property type="match status" value="1"/>
</dbReference>
<dbReference type="PATRIC" id="fig|1300343.5.peg.2425"/>
<sequence length="257" mass="28428">MKSSQYLTFLILILTIALGCSDDDTTTVPETNENAANQQPLGSSAAELLSSEDFTSMRVEIAYPQGFRPTQQTLDLLLPFLEERLDKPDGITMVESIITTDETGPYDINEIVAIEDANRTVFNNGDELGVWLFFSDERSEGDSGNSVVLGSAYRNTSMVIYEKTFIDIANNSTTPVNRTLIETSTIRHEFGHIFGLVNVGTPDLSAHEDLDNLRHCNVEDCLMYFQTVTNSFNTSSLESIPDFDDLCIQDLQANGGL</sequence>
<evidence type="ECO:0000256" key="1">
    <source>
        <dbReference type="SAM" id="SignalP"/>
    </source>
</evidence>
<dbReference type="PROSITE" id="PS51257">
    <property type="entry name" value="PROKAR_LIPOPROTEIN"/>
    <property type="match status" value="1"/>
</dbReference>
<evidence type="ECO:0000313" key="3">
    <source>
        <dbReference type="Proteomes" id="UP000030140"/>
    </source>
</evidence>
<organism evidence="2 3">
    <name type="scientific">Dokdonia donghaensis DSW-1</name>
    <dbReference type="NCBI Taxonomy" id="1300343"/>
    <lineage>
        <taxon>Bacteria</taxon>
        <taxon>Pseudomonadati</taxon>
        <taxon>Bacteroidota</taxon>
        <taxon>Flavobacteriia</taxon>
        <taxon>Flavobacteriales</taxon>
        <taxon>Flavobacteriaceae</taxon>
        <taxon>Dokdonia</taxon>
    </lineage>
</organism>
<dbReference type="EMBL" id="JSAQ01000001">
    <property type="protein sequence ID" value="KGO05504.1"/>
    <property type="molecule type" value="Genomic_DNA"/>
</dbReference>
<evidence type="ECO:0000313" key="2">
    <source>
        <dbReference type="EMBL" id="KGO05504.1"/>
    </source>
</evidence>
<reference evidence="2 3" key="1">
    <citation type="submission" date="2014-10" db="EMBL/GenBank/DDBJ databases">
        <title>Draft genome sequence of the proteorhodopsin-containing marine bacterium Dokdonia donghaensis.</title>
        <authorList>
            <person name="Gomez-Consarnau L."/>
            <person name="Gonzalez J.M."/>
            <person name="Riedel T."/>
            <person name="Jaenicke S."/>
            <person name="Wagner-Doebler I."/>
            <person name="Fuhrman J.A."/>
        </authorList>
    </citation>
    <scope>NUCLEOTIDE SEQUENCE [LARGE SCALE GENOMIC DNA]</scope>
    <source>
        <strain evidence="2 3">DSW-1</strain>
    </source>
</reference>
<dbReference type="OrthoDB" id="1121673at2"/>
<keyword evidence="3" id="KW-1185">Reference proteome</keyword>
<feature type="signal peptide" evidence="1">
    <location>
        <begin position="1"/>
        <end position="22"/>
    </location>
</feature>
<dbReference type="AlphaFoldDB" id="A0A0A2GQE1"/>
<gene>
    <name evidence="2" type="ORF">NV36_00685</name>
</gene>
<dbReference type="RefSeq" id="WP_035324565.1">
    <property type="nucleotide sequence ID" value="NZ_CP015125.1"/>
</dbReference>
<evidence type="ECO:0008006" key="4">
    <source>
        <dbReference type="Google" id="ProtNLM"/>
    </source>
</evidence>
<keyword evidence="1" id="KW-0732">Signal</keyword>
<name>A0A0A2GQE1_9FLAO</name>
<dbReference type="Proteomes" id="UP000030140">
    <property type="component" value="Unassembled WGS sequence"/>
</dbReference>
<dbReference type="InterPro" id="IPR024079">
    <property type="entry name" value="MetalloPept_cat_dom_sf"/>
</dbReference>
<dbReference type="KEGG" id="ddo:I597_2402"/>
<comment type="caution">
    <text evidence="2">The sequence shown here is derived from an EMBL/GenBank/DDBJ whole genome shotgun (WGS) entry which is preliminary data.</text>
</comment>
<protein>
    <recommendedName>
        <fullName evidence="4">Membrane metalloprotease</fullName>
    </recommendedName>
</protein>
<dbReference type="GO" id="GO:0008237">
    <property type="term" value="F:metallopeptidase activity"/>
    <property type="evidence" value="ECO:0007669"/>
    <property type="project" value="InterPro"/>
</dbReference>